<evidence type="ECO:0000313" key="3">
    <source>
        <dbReference type="Proteomes" id="UP000053647"/>
    </source>
</evidence>
<evidence type="ECO:0008006" key="4">
    <source>
        <dbReference type="Google" id="ProtNLM"/>
    </source>
</evidence>
<gene>
    <name evidence="2" type="ORF">PAXINDRAFT_13565</name>
</gene>
<evidence type="ECO:0000313" key="2">
    <source>
        <dbReference type="EMBL" id="KIJ13607.1"/>
    </source>
</evidence>
<dbReference type="AlphaFoldDB" id="A0A0C9U1V1"/>
<name>A0A0C9U1V1_PAXIN</name>
<dbReference type="HOGENOM" id="CLU_1687205_0_0_1"/>
<dbReference type="Proteomes" id="UP000053647">
    <property type="component" value="Unassembled WGS sequence"/>
</dbReference>
<keyword evidence="3" id="KW-1185">Reference proteome</keyword>
<reference evidence="3" key="2">
    <citation type="submission" date="2015-01" db="EMBL/GenBank/DDBJ databases">
        <title>Evolutionary Origins and Diversification of the Mycorrhizal Mutualists.</title>
        <authorList>
            <consortium name="DOE Joint Genome Institute"/>
            <consortium name="Mycorrhizal Genomics Consortium"/>
            <person name="Kohler A."/>
            <person name="Kuo A."/>
            <person name="Nagy L.G."/>
            <person name="Floudas D."/>
            <person name="Copeland A."/>
            <person name="Barry K.W."/>
            <person name="Cichocki N."/>
            <person name="Veneault-Fourrey C."/>
            <person name="LaButti K."/>
            <person name="Lindquist E.A."/>
            <person name="Lipzen A."/>
            <person name="Lundell T."/>
            <person name="Morin E."/>
            <person name="Murat C."/>
            <person name="Riley R."/>
            <person name="Ohm R."/>
            <person name="Sun H."/>
            <person name="Tunlid A."/>
            <person name="Henrissat B."/>
            <person name="Grigoriev I.V."/>
            <person name="Hibbett D.S."/>
            <person name="Martin F."/>
        </authorList>
    </citation>
    <scope>NUCLEOTIDE SEQUENCE [LARGE SCALE GENOMIC DNA]</scope>
    <source>
        <strain evidence="3">ATCC 200175</strain>
    </source>
</reference>
<reference evidence="2 3" key="1">
    <citation type="submission" date="2014-06" db="EMBL/GenBank/DDBJ databases">
        <authorList>
            <consortium name="DOE Joint Genome Institute"/>
            <person name="Kuo A."/>
            <person name="Kohler A."/>
            <person name="Nagy L.G."/>
            <person name="Floudas D."/>
            <person name="Copeland A."/>
            <person name="Barry K.W."/>
            <person name="Cichocki N."/>
            <person name="Veneault-Fourrey C."/>
            <person name="LaButti K."/>
            <person name="Lindquist E.A."/>
            <person name="Lipzen A."/>
            <person name="Lundell T."/>
            <person name="Morin E."/>
            <person name="Murat C."/>
            <person name="Sun H."/>
            <person name="Tunlid A."/>
            <person name="Henrissat B."/>
            <person name="Grigoriev I.V."/>
            <person name="Hibbett D.S."/>
            <person name="Martin F."/>
            <person name="Nordberg H.P."/>
            <person name="Cantor M.N."/>
            <person name="Hua S.X."/>
        </authorList>
    </citation>
    <scope>NUCLEOTIDE SEQUENCE [LARGE SCALE GENOMIC DNA]</scope>
    <source>
        <strain evidence="2 3">ATCC 200175</strain>
    </source>
</reference>
<feature type="compositionally biased region" description="Basic and acidic residues" evidence="1">
    <location>
        <begin position="1"/>
        <end position="15"/>
    </location>
</feature>
<accession>A0A0C9U1V1</accession>
<feature type="region of interest" description="Disordered" evidence="1">
    <location>
        <begin position="1"/>
        <end position="57"/>
    </location>
</feature>
<evidence type="ECO:0000256" key="1">
    <source>
        <dbReference type="SAM" id="MobiDB-lite"/>
    </source>
</evidence>
<dbReference type="EMBL" id="KN819350">
    <property type="protein sequence ID" value="KIJ13607.1"/>
    <property type="molecule type" value="Genomic_DNA"/>
</dbReference>
<protein>
    <recommendedName>
        <fullName evidence="4">DNA helicase</fullName>
    </recommendedName>
</protein>
<dbReference type="OrthoDB" id="2986975at2759"/>
<proteinExistence type="predicted"/>
<sequence length="156" mass="16882">MDADGTPERRTRDVSEAIGEPSMSTLSPAYNEQRDEEAEPSVVDGGNSEGPSLSISMASNINHGQHTEFPPVAVGSGKCGEQKRRNQDLPDVIEITIGMKVMVTQNIKTDLDIANGARGTIVDILLSPDEPTILEIKPITKLQHLPICILVKLMHT</sequence>
<organism evidence="2 3">
    <name type="scientific">Paxillus involutus ATCC 200175</name>
    <dbReference type="NCBI Taxonomy" id="664439"/>
    <lineage>
        <taxon>Eukaryota</taxon>
        <taxon>Fungi</taxon>
        <taxon>Dikarya</taxon>
        <taxon>Basidiomycota</taxon>
        <taxon>Agaricomycotina</taxon>
        <taxon>Agaricomycetes</taxon>
        <taxon>Agaricomycetidae</taxon>
        <taxon>Boletales</taxon>
        <taxon>Paxilineae</taxon>
        <taxon>Paxillaceae</taxon>
        <taxon>Paxillus</taxon>
    </lineage>
</organism>